<name>A0AAE0IEB0_9PEZI</name>
<dbReference type="EMBL" id="JAUEPO010000004">
    <property type="protein sequence ID" value="KAK3323217.1"/>
    <property type="molecule type" value="Genomic_DNA"/>
</dbReference>
<keyword evidence="5" id="KW-0732">Signal</keyword>
<evidence type="ECO:0000256" key="3">
    <source>
        <dbReference type="ARBA" id="ARBA00022827"/>
    </source>
</evidence>
<evidence type="ECO:0000256" key="5">
    <source>
        <dbReference type="SAM" id="SignalP"/>
    </source>
</evidence>
<dbReference type="InterPro" id="IPR006094">
    <property type="entry name" value="Oxid_FAD_bind_N"/>
</dbReference>
<feature type="signal peptide" evidence="5">
    <location>
        <begin position="1"/>
        <end position="16"/>
    </location>
</feature>
<evidence type="ECO:0000259" key="6">
    <source>
        <dbReference type="PROSITE" id="PS51387"/>
    </source>
</evidence>
<dbReference type="AlphaFoldDB" id="A0AAE0IEB0"/>
<keyword evidence="2" id="KW-0285">Flavoprotein</keyword>
<comment type="similarity">
    <text evidence="1">Belongs to the oxygen-dependent FAD-linked oxidoreductase family.</text>
</comment>
<evidence type="ECO:0000256" key="4">
    <source>
        <dbReference type="ARBA" id="ARBA00023002"/>
    </source>
</evidence>
<protein>
    <recommendedName>
        <fullName evidence="6">FAD-binding PCMH-type domain-containing protein</fullName>
    </recommendedName>
</protein>
<keyword evidence="4" id="KW-0560">Oxidoreductase</keyword>
<dbReference type="SUPFAM" id="SSF56176">
    <property type="entry name" value="FAD-binding/transporter-associated domain-like"/>
    <property type="match status" value="1"/>
</dbReference>
<evidence type="ECO:0000256" key="1">
    <source>
        <dbReference type="ARBA" id="ARBA00005466"/>
    </source>
</evidence>
<feature type="chain" id="PRO_5042037290" description="FAD-binding PCMH-type domain-containing protein" evidence="5">
    <location>
        <begin position="17"/>
        <end position="481"/>
    </location>
</feature>
<evidence type="ECO:0000256" key="2">
    <source>
        <dbReference type="ARBA" id="ARBA00022630"/>
    </source>
</evidence>
<dbReference type="PANTHER" id="PTHR42973:SF22">
    <property type="entry name" value="FAD-BINDING PCMH-TYPE DOMAIN-CONTAINING PROTEIN-RELATED"/>
    <property type="match status" value="1"/>
</dbReference>
<dbReference type="Proteomes" id="UP001286456">
    <property type="component" value="Unassembled WGS sequence"/>
</dbReference>
<gene>
    <name evidence="7" type="ORF">B0T19DRAFT_425416</name>
</gene>
<reference evidence="7" key="1">
    <citation type="journal article" date="2023" name="Mol. Phylogenet. Evol.">
        <title>Genome-scale phylogeny and comparative genomics of the fungal order Sordariales.</title>
        <authorList>
            <person name="Hensen N."/>
            <person name="Bonometti L."/>
            <person name="Westerberg I."/>
            <person name="Brannstrom I.O."/>
            <person name="Guillou S."/>
            <person name="Cros-Aarteil S."/>
            <person name="Calhoun S."/>
            <person name="Haridas S."/>
            <person name="Kuo A."/>
            <person name="Mondo S."/>
            <person name="Pangilinan J."/>
            <person name="Riley R."/>
            <person name="LaButti K."/>
            <person name="Andreopoulos B."/>
            <person name="Lipzen A."/>
            <person name="Chen C."/>
            <person name="Yan M."/>
            <person name="Daum C."/>
            <person name="Ng V."/>
            <person name="Clum A."/>
            <person name="Steindorff A."/>
            <person name="Ohm R.A."/>
            <person name="Martin F."/>
            <person name="Silar P."/>
            <person name="Natvig D.O."/>
            <person name="Lalanne C."/>
            <person name="Gautier V."/>
            <person name="Ament-Velasquez S.L."/>
            <person name="Kruys A."/>
            <person name="Hutchinson M.I."/>
            <person name="Powell A.J."/>
            <person name="Barry K."/>
            <person name="Miller A.N."/>
            <person name="Grigoriev I.V."/>
            <person name="Debuchy R."/>
            <person name="Gladieux P."/>
            <person name="Hiltunen Thoren M."/>
            <person name="Johannesson H."/>
        </authorList>
    </citation>
    <scope>NUCLEOTIDE SEQUENCE</scope>
    <source>
        <strain evidence="7">SMH4131-1</strain>
    </source>
</reference>
<keyword evidence="8" id="KW-1185">Reference proteome</keyword>
<reference evidence="7" key="2">
    <citation type="submission" date="2023-06" db="EMBL/GenBank/DDBJ databases">
        <authorList>
            <consortium name="Lawrence Berkeley National Laboratory"/>
            <person name="Haridas S."/>
            <person name="Hensen N."/>
            <person name="Bonometti L."/>
            <person name="Westerberg I."/>
            <person name="Brannstrom I.O."/>
            <person name="Guillou S."/>
            <person name="Cros-Aarteil S."/>
            <person name="Calhoun S."/>
            <person name="Kuo A."/>
            <person name="Mondo S."/>
            <person name="Pangilinan J."/>
            <person name="Riley R."/>
            <person name="Labutti K."/>
            <person name="Andreopoulos B."/>
            <person name="Lipzen A."/>
            <person name="Chen C."/>
            <person name="Yanf M."/>
            <person name="Daum C."/>
            <person name="Ng V."/>
            <person name="Clum A."/>
            <person name="Steindorff A."/>
            <person name="Ohm R."/>
            <person name="Martin F."/>
            <person name="Silar P."/>
            <person name="Natvig D."/>
            <person name="Lalanne C."/>
            <person name="Gautier V."/>
            <person name="Ament-Velasquez S.L."/>
            <person name="Kruys A."/>
            <person name="Hutchinson M.I."/>
            <person name="Powell A.J."/>
            <person name="Barry K."/>
            <person name="Miller A.N."/>
            <person name="Grigoriev I.V."/>
            <person name="Debuchy R."/>
            <person name="Gladieux P."/>
            <person name="Thoren M.H."/>
            <person name="Johannesson H."/>
        </authorList>
    </citation>
    <scope>NUCLEOTIDE SEQUENCE</scope>
    <source>
        <strain evidence="7">SMH4131-1</strain>
    </source>
</reference>
<organism evidence="7 8">
    <name type="scientific">Cercophora scortea</name>
    <dbReference type="NCBI Taxonomy" id="314031"/>
    <lineage>
        <taxon>Eukaryota</taxon>
        <taxon>Fungi</taxon>
        <taxon>Dikarya</taxon>
        <taxon>Ascomycota</taxon>
        <taxon>Pezizomycotina</taxon>
        <taxon>Sordariomycetes</taxon>
        <taxon>Sordariomycetidae</taxon>
        <taxon>Sordariales</taxon>
        <taxon>Lasiosphaeriaceae</taxon>
        <taxon>Cercophora</taxon>
    </lineage>
</organism>
<dbReference type="GO" id="GO:0016491">
    <property type="term" value="F:oxidoreductase activity"/>
    <property type="evidence" value="ECO:0007669"/>
    <property type="project" value="UniProtKB-KW"/>
</dbReference>
<dbReference type="Gene3D" id="3.30.465.10">
    <property type="match status" value="1"/>
</dbReference>
<feature type="domain" description="FAD-binding PCMH-type" evidence="6">
    <location>
        <begin position="45"/>
        <end position="219"/>
    </location>
</feature>
<dbReference type="InterPro" id="IPR016169">
    <property type="entry name" value="FAD-bd_PCMH_sub2"/>
</dbReference>
<evidence type="ECO:0000313" key="8">
    <source>
        <dbReference type="Proteomes" id="UP001286456"/>
    </source>
</evidence>
<dbReference type="PROSITE" id="PS51387">
    <property type="entry name" value="FAD_PCMH"/>
    <property type="match status" value="1"/>
</dbReference>
<keyword evidence="3" id="KW-0274">FAD</keyword>
<accession>A0AAE0IEB0</accession>
<dbReference type="PANTHER" id="PTHR42973">
    <property type="entry name" value="BINDING OXIDOREDUCTASE, PUTATIVE (AFU_ORTHOLOGUE AFUA_1G17690)-RELATED"/>
    <property type="match status" value="1"/>
</dbReference>
<dbReference type="GO" id="GO:0071949">
    <property type="term" value="F:FAD binding"/>
    <property type="evidence" value="ECO:0007669"/>
    <property type="project" value="InterPro"/>
</dbReference>
<dbReference type="InterPro" id="IPR016166">
    <property type="entry name" value="FAD-bd_PCMH"/>
</dbReference>
<evidence type="ECO:0000313" key="7">
    <source>
        <dbReference type="EMBL" id="KAK3323217.1"/>
    </source>
</evidence>
<sequence>MAVSSNVVRICCLALAASVGNQKVAFPGSAAYNASLASYFSAQQASVQPACIVLAQTANDVSTAVVSLTTTAAGLCPFAVRSGGHTGFVGASNSPGGVTIDLRGLKSVTVSNNGTLASVGVGNTWDTVYARLDPLGLSVAGGRAAGVGVGGLTLGGGISYFSPRYGFTCDTVTNFQVVLASGAIVNANATSNSDLFVALRGGSNNFGIVTRVDLKAFEQGLLFEGTSLTSLDIADDQIAAFVNFTAADTYDEYSSLIMSFGYSQPQNIAVVSNAMEYTKPVENPPVFQPFLDFPAFFKSTQLANMTSVSQATQALNPDGMRQLSVVTTIVSTEAALKAAYVQWNASLANVTGTPGLVWSLVFEPLPPAIYAKGAKTNSLGLANRKKSLVVALINTAWLNAADDTKISGTAYRLLAAIESETRRLGAYDPYVYLNYAGQFQDPIASYGVESVLRLKLAKLRYDLWGVFTRQVSGGYKIPGLL</sequence>
<comment type="caution">
    <text evidence="7">The sequence shown here is derived from an EMBL/GenBank/DDBJ whole genome shotgun (WGS) entry which is preliminary data.</text>
</comment>
<proteinExistence type="inferred from homology"/>
<dbReference type="InterPro" id="IPR050416">
    <property type="entry name" value="FAD-linked_Oxidoreductase"/>
</dbReference>
<dbReference type="InterPro" id="IPR036318">
    <property type="entry name" value="FAD-bd_PCMH-like_sf"/>
</dbReference>
<dbReference type="Pfam" id="PF01565">
    <property type="entry name" value="FAD_binding_4"/>
    <property type="match status" value="1"/>
</dbReference>